<dbReference type="EMBL" id="CP024768">
    <property type="protein sequence ID" value="QGY27776.1"/>
    <property type="molecule type" value="Genomic_DNA"/>
</dbReference>
<gene>
    <name evidence="6" type="ORF">CUN67_02005</name>
</gene>
<dbReference type="RefSeq" id="WP_208713797.1">
    <property type="nucleotide sequence ID" value="NZ_CP024768.1"/>
</dbReference>
<evidence type="ECO:0000259" key="5">
    <source>
        <dbReference type="Pfam" id="PF13693"/>
    </source>
</evidence>
<sequence length="80" mass="9088">MDSNQPLSDWHREDILAAIRKKKKSLAALSRESGLSSGTLVNALNRPWPRGERIIAGVIGVKAEEIWPSRYQLRKYKSRS</sequence>
<dbReference type="InterPro" id="IPR038722">
    <property type="entry name" value="Ner_HTH_dom"/>
</dbReference>
<evidence type="ECO:0000256" key="4">
    <source>
        <dbReference type="ARBA" id="ARBA00023163"/>
    </source>
</evidence>
<dbReference type="GO" id="GO:0003677">
    <property type="term" value="F:DNA binding"/>
    <property type="evidence" value="ECO:0007669"/>
    <property type="project" value="UniProtKB-KW"/>
</dbReference>
<keyword evidence="2" id="KW-0805">Transcription regulation</keyword>
<evidence type="ECO:0000313" key="7">
    <source>
        <dbReference type="Proteomes" id="UP000502005"/>
    </source>
</evidence>
<keyword evidence="4" id="KW-0804">Transcription</keyword>
<dbReference type="SUPFAM" id="SSF47413">
    <property type="entry name" value="lambda repressor-like DNA-binding domains"/>
    <property type="match status" value="1"/>
</dbReference>
<evidence type="ECO:0000256" key="3">
    <source>
        <dbReference type="ARBA" id="ARBA00023125"/>
    </source>
</evidence>
<dbReference type="Proteomes" id="UP000502005">
    <property type="component" value="Chromosome"/>
</dbReference>
<reference evidence="6 7" key="1">
    <citation type="submission" date="2017-11" db="EMBL/GenBank/DDBJ databases">
        <title>Genome sequence of Pantoea cypripedii NE1.</title>
        <authorList>
            <person name="Nascimento F.X."/>
        </authorList>
    </citation>
    <scope>NUCLEOTIDE SEQUENCE [LARGE SCALE GENOMIC DNA]</scope>
    <source>
        <strain evidence="6 7">NE1</strain>
    </source>
</reference>
<comment type="similarity">
    <text evidence="1">Belongs to the ner transcriptional regulatory family.</text>
</comment>
<dbReference type="AlphaFoldDB" id="A0A6B9G702"/>
<organism evidence="6 7">
    <name type="scientific">Pantoea cypripedii</name>
    <name type="common">Pectobacterium cypripedii</name>
    <name type="synonym">Erwinia cypripedii</name>
    <dbReference type="NCBI Taxonomy" id="55209"/>
    <lineage>
        <taxon>Bacteria</taxon>
        <taxon>Pseudomonadati</taxon>
        <taxon>Pseudomonadota</taxon>
        <taxon>Gammaproteobacteria</taxon>
        <taxon>Enterobacterales</taxon>
        <taxon>Erwiniaceae</taxon>
        <taxon>Pantoea</taxon>
    </lineage>
</organism>
<evidence type="ECO:0000256" key="2">
    <source>
        <dbReference type="ARBA" id="ARBA00023015"/>
    </source>
</evidence>
<feature type="domain" description="Ner winged helix-turn-helix DNA-binding" evidence="5">
    <location>
        <begin position="9"/>
        <end position="76"/>
    </location>
</feature>
<accession>A0A6B9G702</accession>
<dbReference type="Pfam" id="PF13693">
    <property type="entry name" value="HTH_35"/>
    <property type="match status" value="1"/>
</dbReference>
<dbReference type="InterPro" id="IPR010982">
    <property type="entry name" value="Lambda_DNA-bd_dom_sf"/>
</dbReference>
<name>A0A6B9G702_PANCY</name>
<evidence type="ECO:0000256" key="1">
    <source>
        <dbReference type="ARBA" id="ARBA00006157"/>
    </source>
</evidence>
<evidence type="ECO:0000313" key="6">
    <source>
        <dbReference type="EMBL" id="QGY27776.1"/>
    </source>
</evidence>
<proteinExistence type="inferred from homology"/>
<keyword evidence="3" id="KW-0238">DNA-binding</keyword>
<dbReference type="Gene3D" id="1.10.260.40">
    <property type="entry name" value="lambda repressor-like DNA-binding domains"/>
    <property type="match status" value="1"/>
</dbReference>
<protein>
    <submittedName>
        <fullName evidence="6">Transcriptional regulator</fullName>
    </submittedName>
</protein>